<dbReference type="AlphaFoldDB" id="A0A640SC97"/>
<evidence type="ECO:0000313" key="2">
    <source>
        <dbReference type="EMBL" id="GFE08082.1"/>
    </source>
</evidence>
<evidence type="ECO:0000313" key="3">
    <source>
        <dbReference type="Proteomes" id="UP000435837"/>
    </source>
</evidence>
<sequence>MIYKRNYVTASQMTFGRSLGRTAAVDRVTRSAGPVPGGRRWGTITTITR</sequence>
<gene>
    <name evidence="2" type="ORF">Scani_43500</name>
</gene>
<feature type="region of interest" description="Disordered" evidence="1">
    <location>
        <begin position="30"/>
        <end position="49"/>
    </location>
</feature>
<accession>A0A640SC97</accession>
<comment type="caution">
    <text evidence="2">The sequence shown here is derived from an EMBL/GenBank/DDBJ whole genome shotgun (WGS) entry which is preliminary data.</text>
</comment>
<reference evidence="2 3" key="1">
    <citation type="submission" date="2019-12" db="EMBL/GenBank/DDBJ databases">
        <title>Whole genome shotgun sequence of Streptomyces caniferus NBRC 15389.</title>
        <authorList>
            <person name="Ichikawa N."/>
            <person name="Kimura A."/>
            <person name="Kitahashi Y."/>
            <person name="Komaki H."/>
            <person name="Tamura T."/>
        </authorList>
    </citation>
    <scope>NUCLEOTIDE SEQUENCE [LARGE SCALE GENOMIC DNA]</scope>
    <source>
        <strain evidence="2 3">NBRC 15389</strain>
    </source>
</reference>
<protein>
    <submittedName>
        <fullName evidence="2">Uncharacterized protein</fullName>
    </submittedName>
</protein>
<organism evidence="2 3">
    <name type="scientific">Streptomyces caniferus</name>
    <dbReference type="NCBI Taxonomy" id="285557"/>
    <lineage>
        <taxon>Bacteria</taxon>
        <taxon>Bacillati</taxon>
        <taxon>Actinomycetota</taxon>
        <taxon>Actinomycetes</taxon>
        <taxon>Kitasatosporales</taxon>
        <taxon>Streptomycetaceae</taxon>
        <taxon>Streptomyces</taxon>
    </lineage>
</organism>
<name>A0A640SC97_9ACTN</name>
<dbReference type="Proteomes" id="UP000435837">
    <property type="component" value="Unassembled WGS sequence"/>
</dbReference>
<dbReference type="EMBL" id="BLIN01000005">
    <property type="protein sequence ID" value="GFE08082.1"/>
    <property type="molecule type" value="Genomic_DNA"/>
</dbReference>
<proteinExistence type="predicted"/>
<evidence type="ECO:0000256" key="1">
    <source>
        <dbReference type="SAM" id="MobiDB-lite"/>
    </source>
</evidence>